<keyword evidence="1" id="KW-0732">Signal</keyword>
<feature type="chain" id="PRO_5011444873" evidence="1">
    <location>
        <begin position="23"/>
        <end position="112"/>
    </location>
</feature>
<feature type="non-terminal residue" evidence="2">
    <location>
        <position position="112"/>
    </location>
</feature>
<feature type="signal peptide" evidence="1">
    <location>
        <begin position="1"/>
        <end position="22"/>
    </location>
</feature>
<protein>
    <submittedName>
        <fullName evidence="2">Uncharacterized protein</fullName>
    </submittedName>
</protein>
<dbReference type="OrthoDB" id="9954761at2"/>
<dbReference type="Proteomes" id="UP000199230">
    <property type="component" value="Unassembled WGS sequence"/>
</dbReference>
<proteinExistence type="predicted"/>
<gene>
    <name evidence="2" type="ORF">SAMN05192546_106240</name>
</gene>
<organism evidence="2 3">
    <name type="scientific">Tindallia californiensis</name>
    <dbReference type="NCBI Taxonomy" id="159292"/>
    <lineage>
        <taxon>Bacteria</taxon>
        <taxon>Bacillati</taxon>
        <taxon>Bacillota</taxon>
        <taxon>Clostridia</taxon>
        <taxon>Peptostreptococcales</taxon>
        <taxon>Tindalliaceae</taxon>
        <taxon>Tindallia</taxon>
    </lineage>
</organism>
<accession>A0A1H3PJY4</accession>
<keyword evidence="3" id="KW-1185">Reference proteome</keyword>
<reference evidence="2 3" key="1">
    <citation type="submission" date="2016-10" db="EMBL/GenBank/DDBJ databases">
        <authorList>
            <person name="de Groot N.N."/>
        </authorList>
    </citation>
    <scope>NUCLEOTIDE SEQUENCE [LARGE SCALE GENOMIC DNA]</scope>
    <source>
        <strain evidence="2 3">APO</strain>
    </source>
</reference>
<evidence type="ECO:0000313" key="2">
    <source>
        <dbReference type="EMBL" id="SDZ01145.1"/>
    </source>
</evidence>
<evidence type="ECO:0000313" key="3">
    <source>
        <dbReference type="Proteomes" id="UP000199230"/>
    </source>
</evidence>
<dbReference type="RefSeq" id="WP_143033191.1">
    <property type="nucleotide sequence ID" value="NZ_FNPV01000006.1"/>
</dbReference>
<name>A0A1H3PJY4_9FIRM</name>
<dbReference type="EMBL" id="FNPV01000006">
    <property type="protein sequence ID" value="SDZ01145.1"/>
    <property type="molecule type" value="Genomic_DNA"/>
</dbReference>
<sequence>MIKRMIAFTLLLSLLLSSPIYASEERPLLIALENSVLEGPDGETPIEDVTIIVDTDWSSYNNFQVTWTMPTGTPVEINSELYPSSRSIEEEHFLVGEASSHGHHYHTNLMRV</sequence>
<evidence type="ECO:0000256" key="1">
    <source>
        <dbReference type="SAM" id="SignalP"/>
    </source>
</evidence>
<dbReference type="AlphaFoldDB" id="A0A1H3PJY4"/>